<gene>
    <name evidence="9" type="ORF">SFMTTN_1097</name>
</gene>
<evidence type="ECO:0000256" key="7">
    <source>
        <dbReference type="ARBA" id="ARBA00023136"/>
    </source>
</evidence>
<evidence type="ECO:0000313" key="9">
    <source>
        <dbReference type="EMBL" id="GBL45290.1"/>
    </source>
</evidence>
<evidence type="ECO:0000256" key="1">
    <source>
        <dbReference type="ARBA" id="ARBA00004651"/>
    </source>
</evidence>
<dbReference type="InterPro" id="IPR038770">
    <property type="entry name" value="Na+/solute_symporter_sf"/>
</dbReference>
<evidence type="ECO:0000313" key="10">
    <source>
        <dbReference type="Proteomes" id="UP000286806"/>
    </source>
</evidence>
<feature type="transmembrane region" description="Helical" evidence="8">
    <location>
        <begin position="266"/>
        <end position="283"/>
    </location>
</feature>
<dbReference type="AlphaFoldDB" id="A0A401JCL9"/>
<comment type="similarity">
    <text evidence="2">Belongs to the auxin efflux carrier (TC 2.A.69) family.</text>
</comment>
<keyword evidence="10" id="KW-1185">Reference proteome</keyword>
<feature type="transmembrane region" description="Helical" evidence="8">
    <location>
        <begin position="172"/>
        <end position="198"/>
    </location>
</feature>
<feature type="transmembrane region" description="Helical" evidence="8">
    <location>
        <begin position="204"/>
        <end position="222"/>
    </location>
</feature>
<dbReference type="PANTHER" id="PTHR36838:SF1">
    <property type="entry name" value="SLR1864 PROTEIN"/>
    <property type="match status" value="1"/>
</dbReference>
<keyword evidence="4" id="KW-1003">Cell membrane</keyword>
<evidence type="ECO:0000256" key="4">
    <source>
        <dbReference type="ARBA" id="ARBA00022475"/>
    </source>
</evidence>
<dbReference type="GO" id="GO:0005886">
    <property type="term" value="C:plasma membrane"/>
    <property type="evidence" value="ECO:0007669"/>
    <property type="project" value="UniProtKB-SubCell"/>
</dbReference>
<dbReference type="Pfam" id="PF03547">
    <property type="entry name" value="Mem_trans"/>
    <property type="match status" value="1"/>
</dbReference>
<keyword evidence="6 8" id="KW-1133">Transmembrane helix</keyword>
<organism evidence="9 10">
    <name type="scientific">Sulfuriferula multivorans</name>
    <dbReference type="NCBI Taxonomy" id="1559896"/>
    <lineage>
        <taxon>Bacteria</taxon>
        <taxon>Pseudomonadati</taxon>
        <taxon>Pseudomonadota</taxon>
        <taxon>Betaproteobacteria</taxon>
        <taxon>Nitrosomonadales</taxon>
        <taxon>Sulfuricellaceae</taxon>
        <taxon>Sulfuriferula</taxon>
    </lineage>
</organism>
<dbReference type="Proteomes" id="UP000286806">
    <property type="component" value="Unassembled WGS sequence"/>
</dbReference>
<protein>
    <submittedName>
        <fullName evidence="9">Malonate transporter</fullName>
    </submittedName>
</protein>
<feature type="transmembrane region" description="Helical" evidence="8">
    <location>
        <begin position="142"/>
        <end position="160"/>
    </location>
</feature>
<proteinExistence type="inferred from homology"/>
<feature type="transmembrane region" description="Helical" evidence="8">
    <location>
        <begin position="71"/>
        <end position="94"/>
    </location>
</feature>
<feature type="transmembrane region" description="Helical" evidence="8">
    <location>
        <begin position="295"/>
        <end position="316"/>
    </location>
</feature>
<dbReference type="EMBL" id="BGOW01000008">
    <property type="protein sequence ID" value="GBL45290.1"/>
    <property type="molecule type" value="Genomic_DNA"/>
</dbReference>
<name>A0A401JCL9_9PROT</name>
<reference evidence="9 10" key="1">
    <citation type="journal article" date="2019" name="Front. Microbiol.">
        <title>Genomes of Neutrophilic Sulfur-Oxidizing Chemolithoautotrophs Representing 9 Proteobacterial Species From 8 Genera.</title>
        <authorList>
            <person name="Watanabe T."/>
            <person name="Kojima H."/>
            <person name="Umezawa K."/>
            <person name="Hori C."/>
            <person name="Takasuka T.E."/>
            <person name="Kato Y."/>
            <person name="Fukui M."/>
        </authorList>
    </citation>
    <scope>NUCLEOTIDE SEQUENCE [LARGE SCALE GENOMIC DNA]</scope>
    <source>
        <strain evidence="9 10">TTN</strain>
    </source>
</reference>
<dbReference type="GO" id="GO:0055085">
    <property type="term" value="P:transmembrane transport"/>
    <property type="evidence" value="ECO:0007669"/>
    <property type="project" value="InterPro"/>
</dbReference>
<feature type="transmembrane region" description="Helical" evidence="8">
    <location>
        <begin position="106"/>
        <end position="130"/>
    </location>
</feature>
<evidence type="ECO:0000256" key="2">
    <source>
        <dbReference type="ARBA" id="ARBA00010145"/>
    </source>
</evidence>
<dbReference type="Gene3D" id="1.20.1530.20">
    <property type="match status" value="1"/>
</dbReference>
<dbReference type="RefSeq" id="WP_223247688.1">
    <property type="nucleotide sequence ID" value="NZ_BGOW01000008.1"/>
</dbReference>
<comment type="caution">
    <text evidence="9">The sequence shown here is derived from an EMBL/GenBank/DDBJ whole genome shotgun (WGS) entry which is preliminary data.</text>
</comment>
<feature type="transmembrane region" description="Helical" evidence="8">
    <location>
        <begin position="6"/>
        <end position="31"/>
    </location>
</feature>
<feature type="transmembrane region" description="Helical" evidence="8">
    <location>
        <begin position="234"/>
        <end position="254"/>
    </location>
</feature>
<evidence type="ECO:0000256" key="5">
    <source>
        <dbReference type="ARBA" id="ARBA00022692"/>
    </source>
</evidence>
<accession>A0A401JCL9</accession>
<keyword evidence="5 8" id="KW-0812">Transmembrane</keyword>
<evidence type="ECO:0000256" key="3">
    <source>
        <dbReference type="ARBA" id="ARBA00022448"/>
    </source>
</evidence>
<evidence type="ECO:0000256" key="6">
    <source>
        <dbReference type="ARBA" id="ARBA00022989"/>
    </source>
</evidence>
<comment type="subcellular location">
    <subcellularLocation>
        <location evidence="1">Cell membrane</location>
        <topology evidence="1">Multi-pass membrane protein</topology>
    </subcellularLocation>
</comment>
<keyword evidence="7 8" id="KW-0472">Membrane</keyword>
<feature type="transmembrane region" description="Helical" evidence="8">
    <location>
        <begin position="43"/>
        <end position="65"/>
    </location>
</feature>
<keyword evidence="3" id="KW-0813">Transport</keyword>
<sequence>MDLNHLAKLMIEVMLPIAILVGAGAIWPGYFQEVPSKTLRIQLNRLVLNLFFPAILFSIAATTPITPGLLLVPLLGGIGSLLAAVVLYLLLYHSPVGRNLHNGTRAALVVGGMFGNTFFIGMPVLTFLYGPQAARYPAFHDMLMTMPLVWSLGVWICTRLGPPEASVGRQPIWRVMLGMPPIWAFIIGATLHVTGLAFEPLVHAARMIGEATIPIMMFVLGLSIPWRKLRPNGVILTTAAVKLLLMPLLAWIAAKLLFAPANEPQYAAVIETAMPTMLTILILTDRFHLDTEAGALLVGWSTLLFWFTLPFSLWLVHQF</sequence>
<dbReference type="PANTHER" id="PTHR36838">
    <property type="entry name" value="AUXIN EFFLUX CARRIER FAMILY PROTEIN"/>
    <property type="match status" value="1"/>
</dbReference>
<evidence type="ECO:0000256" key="8">
    <source>
        <dbReference type="SAM" id="Phobius"/>
    </source>
</evidence>
<dbReference type="InterPro" id="IPR004776">
    <property type="entry name" value="Mem_transp_PIN-like"/>
</dbReference>